<feature type="chain" id="PRO_5036972233" description="CPW-WPC domain-containing protein" evidence="1">
    <location>
        <begin position="22"/>
        <end position="658"/>
    </location>
</feature>
<reference evidence="3" key="1">
    <citation type="submission" date="2022-07" db="EMBL/GenBank/DDBJ databases">
        <title>Evaluation of T. orientalis genome assembly methods using nanopore sequencing and analysis of variation between genomes.</title>
        <authorList>
            <person name="Yam J."/>
            <person name="Micallef M.L."/>
            <person name="Liu M."/>
            <person name="Djordjevic S.P."/>
            <person name="Bogema D.R."/>
            <person name="Jenkins C."/>
        </authorList>
    </citation>
    <scope>NUCLEOTIDE SEQUENCE</scope>
    <source>
        <strain evidence="3">Fish Creek</strain>
    </source>
</reference>
<dbReference type="NCBIfam" id="TIGR01492">
    <property type="entry name" value="CPW_WPC"/>
    <property type="match status" value="4"/>
</dbReference>
<keyword evidence="1" id="KW-0732">Signal</keyword>
<dbReference type="OrthoDB" id="359569at2759"/>
<name>A0A976M6F7_THEOR</name>
<feature type="signal peptide" evidence="1">
    <location>
        <begin position="1"/>
        <end position="21"/>
    </location>
</feature>
<dbReference type="EMBL" id="CP056067">
    <property type="protein sequence ID" value="UKJ89482.2"/>
    <property type="molecule type" value="Genomic_DNA"/>
</dbReference>
<dbReference type="AlphaFoldDB" id="A0A976M6F7"/>
<feature type="domain" description="CPW-WPC" evidence="2">
    <location>
        <begin position="257"/>
        <end position="316"/>
    </location>
</feature>
<evidence type="ECO:0000313" key="4">
    <source>
        <dbReference type="Proteomes" id="UP000244803"/>
    </source>
</evidence>
<gene>
    <name evidence="3" type="ORF">MACJ_002733</name>
</gene>
<protein>
    <recommendedName>
        <fullName evidence="2">CPW-WPC domain-containing protein</fullName>
    </recommendedName>
</protein>
<feature type="domain" description="CPW-WPC" evidence="2">
    <location>
        <begin position="461"/>
        <end position="531"/>
    </location>
</feature>
<sequence>MIYKSVLVSLLFFHFISLSESTVLFDTLQNIIANKQIDELDELKKTALEVKIRDSISRASEILDLENFETSECEPDFTVFCPEKWTYMGDGLHCKANPEYSGSCDKVMDFSDKTPLEKLNLSRECSFSWPCKANKPTYIPDKVTQCPKFWSSKGNSCVPHESYLGVCSELSLEELTRNKNELTVKCNLSWDNTMFKTSNLLDLSGSCPLGYTGSEFCTPLDNFSPKFQGIIHFENREDKLIKTDLFNLSWNFEMNNEQHLDEKCPYQWTFDQDANLCLAPPSYKGPCQVRFDFNKMDKRLKNIWSVVCLVDFYPGEEGVKESLKVATDKMYKDGAIESRFKILKRRRVNEKDTPIEILQKQLNELYKLRKKSTNDNFLSTLQFTIDKLEKRIMAPSFLQIDSNITTKKYECPYNWDQFENICIAPTTYQAFVPNCYNIISRFSQKSDESCRLQFNDDHVDNEDFVREPCPLGWKYETKLDGRILRTICRPKIGQIDYNFSQCGTKVDFTNVSPRFKRNWAFACNVKFPSRSHKSESKCKQNYFRKCPYGWQEANDSCIAPSTYFGPCDKSVKFSEIATPDLKKSFSQRCLAFWDCLGNCEKDYTSICPKNWKHDGIKCAATYKYDFPCKSEFVVPKAWNEFSKQEFEFVCQAYWECKP</sequence>
<accession>A0A976M6F7</accession>
<dbReference type="Proteomes" id="UP000244803">
    <property type="component" value="Chromosome 4"/>
</dbReference>
<feature type="domain" description="CPW-WPC" evidence="2">
    <location>
        <begin position="73"/>
        <end position="133"/>
    </location>
</feature>
<dbReference type="Pfam" id="PF09717">
    <property type="entry name" value="CPW_WPC"/>
    <property type="match status" value="6"/>
</dbReference>
<feature type="domain" description="CPW-WPC" evidence="2">
    <location>
        <begin position="538"/>
        <end position="597"/>
    </location>
</feature>
<dbReference type="SMART" id="SM01099">
    <property type="entry name" value="CPW_WPC"/>
    <property type="match status" value="5"/>
</dbReference>
<organism evidence="3 4">
    <name type="scientific">Theileria orientalis</name>
    <dbReference type="NCBI Taxonomy" id="68886"/>
    <lineage>
        <taxon>Eukaryota</taxon>
        <taxon>Sar</taxon>
        <taxon>Alveolata</taxon>
        <taxon>Apicomplexa</taxon>
        <taxon>Aconoidasida</taxon>
        <taxon>Piroplasmida</taxon>
        <taxon>Theileriidae</taxon>
        <taxon>Theileria</taxon>
    </lineage>
</organism>
<proteinExistence type="predicted"/>
<dbReference type="InterPro" id="IPR006387">
    <property type="entry name" value="CPW_WPC_dom"/>
</dbReference>
<evidence type="ECO:0000313" key="3">
    <source>
        <dbReference type="EMBL" id="UKJ89482.2"/>
    </source>
</evidence>
<feature type="domain" description="CPW-WPC" evidence="2">
    <location>
        <begin position="599"/>
        <end position="658"/>
    </location>
</feature>
<evidence type="ECO:0000259" key="2">
    <source>
        <dbReference type="SMART" id="SM01099"/>
    </source>
</evidence>
<evidence type="ECO:0000256" key="1">
    <source>
        <dbReference type="SAM" id="SignalP"/>
    </source>
</evidence>